<accession>A0ABU7AG67</accession>
<reference evidence="2 3" key="1">
    <citation type="submission" date="2021-07" db="EMBL/GenBank/DDBJ databases">
        <authorList>
            <person name="Palmer J.M."/>
        </authorList>
    </citation>
    <scope>NUCLEOTIDE SEQUENCE [LARGE SCALE GENOMIC DNA]</scope>
    <source>
        <strain evidence="2 3">AT_MEX2019</strain>
        <tissue evidence="2">Muscle</tissue>
    </source>
</reference>
<dbReference type="PANTHER" id="PTHR16131:SF2">
    <property type="entry name" value="LIGAND-DEPENDENT NUCLEAR RECEPTOR-INTERACTING FACTOR 1"/>
    <property type="match status" value="1"/>
</dbReference>
<feature type="region of interest" description="Disordered" evidence="1">
    <location>
        <begin position="796"/>
        <end position="870"/>
    </location>
</feature>
<dbReference type="InterPro" id="IPR026191">
    <property type="entry name" value="LRIF1"/>
</dbReference>
<dbReference type="Pfam" id="PF15741">
    <property type="entry name" value="LRIF1"/>
    <property type="match status" value="1"/>
</dbReference>
<feature type="compositionally biased region" description="Basic and acidic residues" evidence="1">
    <location>
        <begin position="847"/>
        <end position="870"/>
    </location>
</feature>
<sequence length="870" mass="95267">MDRSSVLYQAMPAVGADGKNIMKLIPVLRNNGQPFPTQAAVQRSTGQSSSTQTPVQIINAQSFPTQMPALRTNGLSYPTQTPVQIISAQFFPTQMPVQRANGQAFPSPTPVQIINRQSFPIQMPVQRTNEQSYPTLKPVQIINSPSSLTQMPAVKTSRQSFLTQASVLRTNGQSYLTTTPQKVITVFNPLLQSAPPQFISRLANGGASKKQSPQQQTVTSLAKIPQTGSPSVGSSIELPVTVKSPTLPKSNVLNVPTRAQVKRISVSKDQPVVKEPNFSPSACFSARCSSPTVIYVSPVTTVNQKVTQTIGSAAERLRELALKVNTCDSLSKGDESQAITCDSPLIKGTTPKLKLIPKVSQRPNSPTRWVIEEMDSCTAQSTTIKHLSSESASSGCLQSFSVKEDVPNKTLPENPWVIYDGRMFYVTKKGSSPSESPAATQLISSSPQQPAKSPFTQTNEVIDLCGDGSSPSSNMPPIYCGDEDNVIFVSYVPPKSKSGPAQKHKLGSVSSNIRTDVSAQRDGGQVQSTSIIHDTPVYGPAEVDRTESLNINDLKRIPDQQVDPLKMDAETGSSANPNKEECASKVQNSEQPVPDGTSLSTCEPCQKSDHQLRNIFGITADLKICLQKMDETPHWCFSANFPQTKCRGPVDGEKSTNVLKVKEVSLQDFSSPDKLDVKVLTEPSYSIALRSPDIKLNTKPQCMSKENCCSGLEMSFLPEGESVIGYVEPIDEDFPDENDISQLQDTPVQLETQTCLDVNTNMRRVGRTRKRTMCPCCVPTILHPVIKSATKLEEAERWMSTTQRSRKRRGQTKVSRKDGRTSRRISFPNCKVHQPPASSGSSTASTHTERLKRHEQIRRHNEHLAKKQHK</sequence>
<protein>
    <recommendedName>
        <fullName evidence="4">Ligand-dependent nuclear receptor-interacting factor 1</fullName>
    </recommendedName>
</protein>
<organism evidence="2 3">
    <name type="scientific">Ataeniobius toweri</name>
    <dbReference type="NCBI Taxonomy" id="208326"/>
    <lineage>
        <taxon>Eukaryota</taxon>
        <taxon>Metazoa</taxon>
        <taxon>Chordata</taxon>
        <taxon>Craniata</taxon>
        <taxon>Vertebrata</taxon>
        <taxon>Euteleostomi</taxon>
        <taxon>Actinopterygii</taxon>
        <taxon>Neopterygii</taxon>
        <taxon>Teleostei</taxon>
        <taxon>Neoteleostei</taxon>
        <taxon>Acanthomorphata</taxon>
        <taxon>Ovalentaria</taxon>
        <taxon>Atherinomorphae</taxon>
        <taxon>Cyprinodontiformes</taxon>
        <taxon>Goodeidae</taxon>
        <taxon>Ataeniobius</taxon>
    </lineage>
</organism>
<feature type="compositionally biased region" description="Polar residues" evidence="1">
    <location>
        <begin position="585"/>
        <end position="603"/>
    </location>
</feature>
<feature type="region of interest" description="Disordered" evidence="1">
    <location>
        <begin position="203"/>
        <end position="232"/>
    </location>
</feature>
<name>A0ABU7AG67_9TELE</name>
<comment type="caution">
    <text evidence="2">The sequence shown here is derived from an EMBL/GenBank/DDBJ whole genome shotgun (WGS) entry which is preliminary data.</text>
</comment>
<keyword evidence="3" id="KW-1185">Reference proteome</keyword>
<dbReference type="Proteomes" id="UP001345963">
    <property type="component" value="Unassembled WGS sequence"/>
</dbReference>
<evidence type="ECO:0000256" key="1">
    <source>
        <dbReference type="SAM" id="MobiDB-lite"/>
    </source>
</evidence>
<feature type="compositionally biased region" description="Polar residues" evidence="1">
    <location>
        <begin position="209"/>
        <end position="232"/>
    </location>
</feature>
<evidence type="ECO:0000313" key="2">
    <source>
        <dbReference type="EMBL" id="MED6236530.1"/>
    </source>
</evidence>
<feature type="region of interest" description="Disordered" evidence="1">
    <location>
        <begin position="559"/>
        <end position="603"/>
    </location>
</feature>
<feature type="compositionally biased region" description="Low complexity" evidence="1">
    <location>
        <begin position="835"/>
        <end position="846"/>
    </location>
</feature>
<dbReference type="EMBL" id="JAHUTI010012174">
    <property type="protein sequence ID" value="MED6236530.1"/>
    <property type="molecule type" value="Genomic_DNA"/>
</dbReference>
<feature type="region of interest" description="Disordered" evidence="1">
    <location>
        <begin position="430"/>
        <end position="454"/>
    </location>
</feature>
<evidence type="ECO:0000313" key="3">
    <source>
        <dbReference type="Proteomes" id="UP001345963"/>
    </source>
</evidence>
<evidence type="ECO:0008006" key="4">
    <source>
        <dbReference type="Google" id="ProtNLM"/>
    </source>
</evidence>
<proteinExistence type="predicted"/>
<dbReference type="PANTHER" id="PTHR16131">
    <property type="entry name" value="LIGAND-DEPENDENT NUCLEAR RECEPTOR-INTERACTING FACTOR 1"/>
    <property type="match status" value="1"/>
</dbReference>
<gene>
    <name evidence="2" type="ORF">ATANTOWER_010582</name>
</gene>